<dbReference type="EMBL" id="QSIF01000007">
    <property type="protein sequence ID" value="RHC74861.1"/>
    <property type="molecule type" value="Genomic_DNA"/>
</dbReference>
<dbReference type="Proteomes" id="UP000284514">
    <property type="component" value="Unassembled WGS sequence"/>
</dbReference>
<reference evidence="3 4" key="1">
    <citation type="submission" date="2018-08" db="EMBL/GenBank/DDBJ databases">
        <title>A genome reference for cultivated species of the human gut microbiota.</title>
        <authorList>
            <person name="Zou Y."/>
            <person name="Xue W."/>
            <person name="Luo G."/>
        </authorList>
    </citation>
    <scope>NUCLEOTIDE SEQUENCE [LARGE SCALE GENOMIC DNA]</scope>
    <source>
        <strain evidence="2 4">AM34-25</strain>
        <strain evidence="1 3">AM50-4</strain>
    </source>
</reference>
<proteinExistence type="predicted"/>
<name>A0A414BJ42_BACUN</name>
<gene>
    <name evidence="2" type="ORF">DW831_06825</name>
    <name evidence="1" type="ORF">DW988_03840</name>
</gene>
<dbReference type="Proteomes" id="UP000283684">
    <property type="component" value="Unassembled WGS sequence"/>
</dbReference>
<accession>A0A414BJ42</accession>
<comment type="caution">
    <text evidence="2">The sequence shown here is derived from an EMBL/GenBank/DDBJ whole genome shotgun (WGS) entry which is preliminary data.</text>
</comment>
<dbReference type="AlphaFoldDB" id="A0A414BJ42"/>
<evidence type="ECO:0000313" key="4">
    <source>
        <dbReference type="Proteomes" id="UP000284514"/>
    </source>
</evidence>
<dbReference type="EMBL" id="QSEE01000002">
    <property type="protein sequence ID" value="RGZ50947.1"/>
    <property type="molecule type" value="Genomic_DNA"/>
</dbReference>
<evidence type="ECO:0000313" key="1">
    <source>
        <dbReference type="EMBL" id="RGZ50947.1"/>
    </source>
</evidence>
<sequence>MYMANGLNVVSIDIPAIKQSAVSPTITFYSKQEPDKIAKAVVEAVYNPKSTTEILKRLDKEFGEKLAFLLNYEV</sequence>
<evidence type="ECO:0000313" key="3">
    <source>
        <dbReference type="Proteomes" id="UP000283684"/>
    </source>
</evidence>
<organism evidence="2 4">
    <name type="scientific">Bacteroides uniformis</name>
    <dbReference type="NCBI Taxonomy" id="820"/>
    <lineage>
        <taxon>Bacteria</taxon>
        <taxon>Pseudomonadati</taxon>
        <taxon>Bacteroidota</taxon>
        <taxon>Bacteroidia</taxon>
        <taxon>Bacteroidales</taxon>
        <taxon>Bacteroidaceae</taxon>
        <taxon>Bacteroides</taxon>
    </lineage>
</organism>
<evidence type="ECO:0000313" key="2">
    <source>
        <dbReference type="EMBL" id="RHC74861.1"/>
    </source>
</evidence>
<protein>
    <submittedName>
        <fullName evidence="2">Uncharacterized protein</fullName>
    </submittedName>
</protein>